<reference evidence="2 3" key="1">
    <citation type="journal article" date="2016" name="Nat. Commun.">
        <title>Thousands of microbial genomes shed light on interconnected biogeochemical processes in an aquifer system.</title>
        <authorList>
            <person name="Anantharaman K."/>
            <person name="Brown C.T."/>
            <person name="Hug L.A."/>
            <person name="Sharon I."/>
            <person name="Castelle C.J."/>
            <person name="Probst A.J."/>
            <person name="Thomas B.C."/>
            <person name="Singh A."/>
            <person name="Wilkins M.J."/>
            <person name="Karaoz U."/>
            <person name="Brodie E.L."/>
            <person name="Williams K.H."/>
            <person name="Hubbard S.S."/>
            <person name="Banfield J.F."/>
        </authorList>
    </citation>
    <scope>NUCLEOTIDE SEQUENCE [LARGE SCALE GENOMIC DNA]</scope>
</reference>
<evidence type="ECO:0000313" key="2">
    <source>
        <dbReference type="EMBL" id="OGL74022.1"/>
    </source>
</evidence>
<evidence type="ECO:0000313" key="3">
    <source>
        <dbReference type="Proteomes" id="UP000177088"/>
    </source>
</evidence>
<proteinExistence type="predicted"/>
<sequence length="444" mass="46181">MRIINSKTHGVPAGFAVIPAVIILFLVLTFGLAVINMALTGRQAGKRLQESMTAGQIAEAGIQKAIFCTNATTGTNCGGTYGGTYAGETDVSFGGGKFTTVVSISGTDRTVTSTGYSPAGNPATIKVDLTLLPPTDDPSFSYALQTGAGGAYMANNSSISGTIYSNGDIVCNSTNAIVTGDAYSAKSGGKIEKCKVLFHAHADKILNSDVEGDAYYLNNPADISGTTVLGAKYASSDTPALTTLPDVNLPFWRDSAEAGGIYVGNYSPADNSDLGPLKISGDLIMNNNVDVNITGPVWVMGNIVTGNNTTFALDPDFGSLSTVILADDPADLTNHGKIDITNNTSISGSGNPQSHILFVSTNNSLNDASPALQVSNNAAGAIFLATSGTMRLANNAGAKSLAGYRLYLDENSDVNYVESEFAGLFSNSPSNRWRLLEGSWREVK</sequence>
<dbReference type="EMBL" id="MGEA01000038">
    <property type="protein sequence ID" value="OGL74022.1"/>
    <property type="molecule type" value="Genomic_DNA"/>
</dbReference>
<protein>
    <submittedName>
        <fullName evidence="2">Uncharacterized protein</fullName>
    </submittedName>
</protein>
<gene>
    <name evidence="2" type="ORF">A3C96_00695</name>
</gene>
<organism evidence="2 3">
    <name type="scientific">Candidatus Uhrbacteria bacterium RIFCSPHIGHO2_02_FULL_60_10</name>
    <dbReference type="NCBI Taxonomy" id="1802392"/>
    <lineage>
        <taxon>Bacteria</taxon>
        <taxon>Candidatus Uhriibacteriota</taxon>
    </lineage>
</organism>
<comment type="caution">
    <text evidence="2">The sequence shown here is derived from an EMBL/GenBank/DDBJ whole genome shotgun (WGS) entry which is preliminary data.</text>
</comment>
<name>A0A1F7U701_9BACT</name>
<accession>A0A1F7U701</accession>
<feature type="transmembrane region" description="Helical" evidence="1">
    <location>
        <begin position="15"/>
        <end position="39"/>
    </location>
</feature>
<keyword evidence="1" id="KW-0812">Transmembrane</keyword>
<evidence type="ECO:0000256" key="1">
    <source>
        <dbReference type="SAM" id="Phobius"/>
    </source>
</evidence>
<dbReference type="Proteomes" id="UP000177088">
    <property type="component" value="Unassembled WGS sequence"/>
</dbReference>
<keyword evidence="1" id="KW-1133">Transmembrane helix</keyword>
<keyword evidence="1" id="KW-0472">Membrane</keyword>
<dbReference type="AlphaFoldDB" id="A0A1F7U701"/>